<sequence length="153" mass="16857">MIKSKPYRFFAIFMAILVLISSTGFGLVEHSCMVRGKSVELAALKKEDASCQACKPAVASETRTNPPLQFKKKACCEENHKYQKLEALSASSPTVKLIKVLPFTPAITKSRSINFASYAVDLLGVRGVLSAFPSFSSKFYGRTMLSFVQSYLI</sequence>
<proteinExistence type="predicted"/>
<protein>
    <submittedName>
        <fullName evidence="1">Uncharacterized protein</fullName>
    </submittedName>
</protein>
<dbReference type="Proteomes" id="UP000598271">
    <property type="component" value="Unassembled WGS sequence"/>
</dbReference>
<evidence type="ECO:0000313" key="2">
    <source>
        <dbReference type="Proteomes" id="UP000598271"/>
    </source>
</evidence>
<dbReference type="RefSeq" id="WP_189565899.1">
    <property type="nucleotide sequence ID" value="NZ_BMXF01000003.1"/>
</dbReference>
<dbReference type="InterPro" id="IPR058060">
    <property type="entry name" value="HYC_CC_PP"/>
</dbReference>
<organism evidence="1 2">
    <name type="scientific">Persicitalea jodogahamensis</name>
    <dbReference type="NCBI Taxonomy" id="402147"/>
    <lineage>
        <taxon>Bacteria</taxon>
        <taxon>Pseudomonadati</taxon>
        <taxon>Bacteroidota</taxon>
        <taxon>Cytophagia</taxon>
        <taxon>Cytophagales</taxon>
        <taxon>Spirosomataceae</taxon>
        <taxon>Persicitalea</taxon>
    </lineage>
</organism>
<gene>
    <name evidence="1" type="ORF">GCM10007390_36060</name>
</gene>
<dbReference type="Pfam" id="PF26622">
    <property type="entry name" value="DUF8199"/>
    <property type="match status" value="1"/>
</dbReference>
<reference evidence="1 2" key="1">
    <citation type="journal article" date="2014" name="Int. J. Syst. Evol. Microbiol.">
        <title>Complete genome sequence of Corynebacterium casei LMG S-19264T (=DSM 44701T), isolated from a smear-ripened cheese.</title>
        <authorList>
            <consortium name="US DOE Joint Genome Institute (JGI-PGF)"/>
            <person name="Walter F."/>
            <person name="Albersmeier A."/>
            <person name="Kalinowski J."/>
            <person name="Ruckert C."/>
        </authorList>
    </citation>
    <scope>NUCLEOTIDE SEQUENCE [LARGE SCALE GENOMIC DNA]</scope>
    <source>
        <strain evidence="1 2">KCTC 12866</strain>
    </source>
</reference>
<dbReference type="InterPro" id="IPR058512">
    <property type="entry name" value="DUF8199"/>
</dbReference>
<dbReference type="AlphaFoldDB" id="A0A8J3D5Y0"/>
<dbReference type="EMBL" id="BMXF01000003">
    <property type="protein sequence ID" value="GHB78543.1"/>
    <property type="molecule type" value="Genomic_DNA"/>
</dbReference>
<name>A0A8J3D5Y0_9BACT</name>
<comment type="caution">
    <text evidence="1">The sequence shown here is derived from an EMBL/GenBank/DDBJ whole genome shotgun (WGS) entry which is preliminary data.</text>
</comment>
<dbReference type="NCBIfam" id="NF047658">
    <property type="entry name" value="HYC_CC_PP"/>
    <property type="match status" value="1"/>
</dbReference>
<accession>A0A8J3D5Y0</accession>
<keyword evidence="2" id="KW-1185">Reference proteome</keyword>
<evidence type="ECO:0000313" key="1">
    <source>
        <dbReference type="EMBL" id="GHB78543.1"/>
    </source>
</evidence>